<dbReference type="InterPro" id="IPR027417">
    <property type="entry name" value="P-loop_NTPase"/>
</dbReference>
<dbReference type="Gene3D" id="3.40.50.300">
    <property type="entry name" value="P-loop containing nucleotide triphosphate hydrolases"/>
    <property type="match status" value="1"/>
</dbReference>
<dbReference type="Pfam" id="PF00931">
    <property type="entry name" value="NB-ARC"/>
    <property type="match status" value="1"/>
</dbReference>
<proteinExistence type="predicted"/>
<feature type="compositionally biased region" description="Pro residues" evidence="1">
    <location>
        <begin position="505"/>
        <end position="524"/>
    </location>
</feature>
<evidence type="ECO:0000313" key="4">
    <source>
        <dbReference type="EMBL" id="GAA1562274.1"/>
    </source>
</evidence>
<feature type="region of interest" description="Disordered" evidence="1">
    <location>
        <begin position="484"/>
        <end position="556"/>
    </location>
</feature>
<dbReference type="InterPro" id="IPR000157">
    <property type="entry name" value="TIR_dom"/>
</dbReference>
<evidence type="ECO:0000256" key="1">
    <source>
        <dbReference type="SAM" id="MobiDB-lite"/>
    </source>
</evidence>
<dbReference type="SUPFAM" id="SSF52200">
    <property type="entry name" value="Toll/Interleukin receptor TIR domain"/>
    <property type="match status" value="1"/>
</dbReference>
<gene>
    <name evidence="4" type="ORF">GCM10009827_099730</name>
</gene>
<dbReference type="Pfam" id="PF13676">
    <property type="entry name" value="TIR_2"/>
    <property type="match status" value="1"/>
</dbReference>
<dbReference type="NCBIfam" id="NF040586">
    <property type="entry name" value="FxSxx_TPR"/>
    <property type="match status" value="1"/>
</dbReference>
<reference evidence="5" key="1">
    <citation type="journal article" date="2019" name="Int. J. Syst. Evol. Microbiol.">
        <title>The Global Catalogue of Microorganisms (GCM) 10K type strain sequencing project: providing services to taxonomists for standard genome sequencing and annotation.</title>
        <authorList>
            <consortium name="The Broad Institute Genomics Platform"/>
            <consortium name="The Broad Institute Genome Sequencing Center for Infectious Disease"/>
            <person name="Wu L."/>
            <person name="Ma J."/>
        </authorList>
    </citation>
    <scope>NUCLEOTIDE SEQUENCE [LARGE SCALE GENOMIC DNA]</scope>
    <source>
        <strain evidence="5">JCM 15933</strain>
    </source>
</reference>
<dbReference type="EMBL" id="BAAAQD010000031">
    <property type="protein sequence ID" value="GAA1562274.1"/>
    <property type="molecule type" value="Genomic_DNA"/>
</dbReference>
<evidence type="ECO:0000259" key="2">
    <source>
        <dbReference type="Pfam" id="PF00931"/>
    </source>
</evidence>
<evidence type="ECO:0008006" key="6">
    <source>
        <dbReference type="Google" id="ProtNLM"/>
    </source>
</evidence>
<dbReference type="SUPFAM" id="SSF52540">
    <property type="entry name" value="P-loop containing nucleoside triphosphate hydrolases"/>
    <property type="match status" value="1"/>
</dbReference>
<sequence length="556" mass="59017">MDQSTAAPGRGFDFRPGADFVHEMQRAVSSAVRTIAVLSPAYFGSRFGEAEWRVAFAKDPTGESGLLLPVRVQPCKPPGLLATRVHVDLVGVDEVGARRKLLAAVDRGRPRPVTAPWPGQGDAVDGRGRFPGLGPRVSNLPARNGNFCGRDTALEQLYGVLRTVSVAAVLPVGAVHGLGGVGKTQLAVEFAHRYRSDFDVVWWIPAEQPSAVVAALAGLARRLGVPDVADQTDLAMGVLELLRGRDRWLLVYDNAESPAELAGLLPSGGGGQVLVTSRWAAWAALASPLPLDVLARQESVEFLRRRAGSAVAVRRDTADGEVAWSELAELVGDLPLALEEVVAYLEETGESLADYLELLRSRARELFGLDHPGDGGGEVDERDRRRVATVWSVSLDRVSVEAPAAGALLNLLAFLAPEVPRMLPAEQPQVLPEPLRTAVRDRLAYNRLVAAVGRYSLATASGGELRLHRLVQAVIHARLVVGSGGSGRCPRPVRAGAAHQRGSPRPRPPPGTRHPFQDGPPAPASAPTIDTTATGGRHMSQPAVAPDGSWLASADG</sequence>
<comment type="caution">
    <text evidence="4">The sequence shown here is derived from an EMBL/GenBank/DDBJ whole genome shotgun (WGS) entry which is preliminary data.</text>
</comment>
<dbReference type="Gene3D" id="3.40.50.10140">
    <property type="entry name" value="Toll/interleukin-1 receptor homology (TIR) domain"/>
    <property type="match status" value="1"/>
</dbReference>
<keyword evidence="5" id="KW-1185">Reference proteome</keyword>
<dbReference type="InterPro" id="IPR035897">
    <property type="entry name" value="Toll_tir_struct_dom_sf"/>
</dbReference>
<organism evidence="4 5">
    <name type="scientific">Dactylosporangium maewongense</name>
    <dbReference type="NCBI Taxonomy" id="634393"/>
    <lineage>
        <taxon>Bacteria</taxon>
        <taxon>Bacillati</taxon>
        <taxon>Actinomycetota</taxon>
        <taxon>Actinomycetes</taxon>
        <taxon>Micromonosporales</taxon>
        <taxon>Micromonosporaceae</taxon>
        <taxon>Dactylosporangium</taxon>
    </lineage>
</organism>
<feature type="domain" description="TIR" evidence="3">
    <location>
        <begin position="13"/>
        <end position="101"/>
    </location>
</feature>
<accession>A0ABP4NNQ8</accession>
<evidence type="ECO:0000259" key="3">
    <source>
        <dbReference type="Pfam" id="PF13676"/>
    </source>
</evidence>
<dbReference type="RefSeq" id="WP_344512224.1">
    <property type="nucleotide sequence ID" value="NZ_BAAAQD010000031.1"/>
</dbReference>
<feature type="domain" description="NB-ARC" evidence="2">
    <location>
        <begin position="172"/>
        <end position="303"/>
    </location>
</feature>
<protein>
    <recommendedName>
        <fullName evidence="6">NB-ARC domain-containing protein</fullName>
    </recommendedName>
</protein>
<dbReference type="PANTHER" id="PTHR35205">
    <property type="entry name" value="NB-ARC AND TPR DOMAIN PROTEIN"/>
    <property type="match status" value="1"/>
</dbReference>
<dbReference type="InterPro" id="IPR002182">
    <property type="entry name" value="NB-ARC"/>
</dbReference>
<evidence type="ECO:0000313" key="5">
    <source>
        <dbReference type="Proteomes" id="UP001501470"/>
    </source>
</evidence>
<dbReference type="Proteomes" id="UP001501470">
    <property type="component" value="Unassembled WGS sequence"/>
</dbReference>
<name>A0ABP4NNQ8_9ACTN</name>
<dbReference type="PANTHER" id="PTHR35205:SF1">
    <property type="entry name" value="ZU5 DOMAIN-CONTAINING PROTEIN"/>
    <property type="match status" value="1"/>
</dbReference>